<keyword evidence="3 6" id="KW-0663">Pyridoxal phosphate</keyword>
<evidence type="ECO:0000256" key="1">
    <source>
        <dbReference type="ARBA" id="ARBA00001933"/>
    </source>
</evidence>
<feature type="modified residue" description="N6-(pyridoxal phosphate)lysine" evidence="6">
    <location>
        <position position="266"/>
    </location>
</feature>
<dbReference type="Gene3D" id="3.40.640.10">
    <property type="entry name" value="Type I PLP-dependent aspartate aminotransferase-like (Major domain)"/>
    <property type="match status" value="1"/>
</dbReference>
<dbReference type="EC" id="1.4.4.2" evidence="6"/>
<accession>A0A1E5IH76</accession>
<dbReference type="Gene3D" id="6.20.440.10">
    <property type="match status" value="1"/>
</dbReference>
<dbReference type="Proteomes" id="UP000095237">
    <property type="component" value="Unassembled WGS sequence"/>
</dbReference>
<evidence type="ECO:0000313" key="9">
    <source>
        <dbReference type="EMBL" id="OEG69764.1"/>
    </source>
</evidence>
<evidence type="ECO:0000313" key="10">
    <source>
        <dbReference type="Proteomes" id="UP000095237"/>
    </source>
</evidence>
<organism evidence="9 10">
    <name type="scientific">Endomicrobium trichonymphae</name>
    <dbReference type="NCBI Taxonomy" id="1408204"/>
    <lineage>
        <taxon>Bacteria</taxon>
        <taxon>Pseudomonadati</taxon>
        <taxon>Elusimicrobiota</taxon>
        <taxon>Endomicrobiia</taxon>
        <taxon>Endomicrobiales</taxon>
        <taxon>Endomicrobiaceae</taxon>
        <taxon>Candidatus Endomicrobiellum</taxon>
    </lineage>
</organism>
<dbReference type="NCBIfam" id="NF003346">
    <property type="entry name" value="PRK04366.1"/>
    <property type="match status" value="1"/>
</dbReference>
<protein>
    <recommendedName>
        <fullName evidence="6">Probable glycine dehydrogenase (decarboxylating) subunit 2</fullName>
        <ecNumber evidence="6">1.4.4.2</ecNumber>
    </recommendedName>
    <alternativeName>
        <fullName evidence="6">Glycine cleavage system P-protein subunit 2</fullName>
    </alternativeName>
    <alternativeName>
        <fullName evidence="6">Glycine decarboxylase subunit 2</fullName>
    </alternativeName>
    <alternativeName>
        <fullName evidence="6">Glycine dehydrogenase (aminomethyl-transferring) subunit 2</fullName>
    </alternativeName>
</protein>
<dbReference type="InterPro" id="IPR015422">
    <property type="entry name" value="PyrdxlP-dep_Trfase_small"/>
</dbReference>
<dbReference type="InterPro" id="IPR023012">
    <property type="entry name" value="GcvPB"/>
</dbReference>
<dbReference type="Pfam" id="PF21478">
    <property type="entry name" value="GcvP2_C"/>
    <property type="match status" value="1"/>
</dbReference>
<dbReference type="GO" id="GO:0004375">
    <property type="term" value="F:glycine dehydrogenase (decarboxylating) activity"/>
    <property type="evidence" value="ECO:0007669"/>
    <property type="project" value="UniProtKB-EC"/>
</dbReference>
<comment type="cofactor">
    <cofactor evidence="1 6">
        <name>pyridoxal 5'-phosphate</name>
        <dbReference type="ChEBI" id="CHEBI:597326"/>
    </cofactor>
</comment>
<dbReference type="InterPro" id="IPR020581">
    <property type="entry name" value="GDC_P"/>
</dbReference>
<dbReference type="CDD" id="cd00613">
    <property type="entry name" value="GDC-P"/>
    <property type="match status" value="1"/>
</dbReference>
<dbReference type="GO" id="GO:0030170">
    <property type="term" value="F:pyridoxal phosphate binding"/>
    <property type="evidence" value="ECO:0007669"/>
    <property type="project" value="TreeGrafter"/>
</dbReference>
<feature type="domain" description="Glycine dehydrogenase C-terminal" evidence="8">
    <location>
        <begin position="346"/>
        <end position="447"/>
    </location>
</feature>
<comment type="subunit">
    <text evidence="6">The glycine cleavage system is composed of four proteins: P, T, L and H. In this organism, the P 'protein' is a heterodimer of two subunits.</text>
</comment>
<dbReference type="EMBL" id="LNVX01000568">
    <property type="protein sequence ID" value="OEG69764.1"/>
    <property type="molecule type" value="Genomic_DNA"/>
</dbReference>
<dbReference type="InterPro" id="IPR049315">
    <property type="entry name" value="GDC-P_N"/>
</dbReference>
<gene>
    <name evidence="6" type="primary">gcvPB</name>
    <name evidence="9" type="ORF">ATZ36_07595</name>
</gene>
<name>A0A1E5IH76_ENDTX</name>
<dbReference type="FunFam" id="3.90.1150.10:FF:000014">
    <property type="entry name" value="Probable glycine dehydrogenase (decarboxylating) subunit 2"/>
    <property type="match status" value="1"/>
</dbReference>
<feature type="domain" description="Glycine cleavage system P-protein N-terminal" evidence="7">
    <location>
        <begin position="27"/>
        <end position="287"/>
    </location>
</feature>
<evidence type="ECO:0000256" key="3">
    <source>
        <dbReference type="ARBA" id="ARBA00022898"/>
    </source>
</evidence>
<dbReference type="GO" id="GO:0019464">
    <property type="term" value="P:glycine decarboxylation via glycine cleavage system"/>
    <property type="evidence" value="ECO:0007669"/>
    <property type="project" value="UniProtKB-UniRule"/>
</dbReference>
<evidence type="ECO:0000256" key="2">
    <source>
        <dbReference type="ARBA" id="ARBA00003788"/>
    </source>
</evidence>
<keyword evidence="10" id="KW-1185">Reference proteome</keyword>
<dbReference type="FunFam" id="3.40.640.10:FF:000224">
    <property type="entry name" value="Probable glycine dehydrogenase (decarboxylating) subunit 2"/>
    <property type="match status" value="1"/>
</dbReference>
<evidence type="ECO:0000259" key="7">
    <source>
        <dbReference type="Pfam" id="PF02347"/>
    </source>
</evidence>
<dbReference type="PANTHER" id="PTHR11773:SF1">
    <property type="entry name" value="GLYCINE DEHYDROGENASE (DECARBOXYLATING), MITOCHONDRIAL"/>
    <property type="match status" value="1"/>
</dbReference>
<dbReference type="PANTHER" id="PTHR11773">
    <property type="entry name" value="GLYCINE DEHYDROGENASE, DECARBOXYLATING"/>
    <property type="match status" value="1"/>
</dbReference>
<evidence type="ECO:0000259" key="8">
    <source>
        <dbReference type="Pfam" id="PF21478"/>
    </source>
</evidence>
<dbReference type="GO" id="GO:0005829">
    <property type="term" value="C:cytosol"/>
    <property type="evidence" value="ECO:0007669"/>
    <property type="project" value="TreeGrafter"/>
</dbReference>
<comment type="similarity">
    <text evidence="6">Belongs to the GcvP family. C-terminal subunit subfamily.</text>
</comment>
<evidence type="ECO:0000256" key="6">
    <source>
        <dbReference type="HAMAP-Rule" id="MF_00713"/>
    </source>
</evidence>
<dbReference type="HAMAP" id="MF_00713">
    <property type="entry name" value="GcvPB"/>
    <property type="match status" value="1"/>
</dbReference>
<proteinExistence type="inferred from homology"/>
<dbReference type="GO" id="GO:0005960">
    <property type="term" value="C:glycine cleavage complex"/>
    <property type="evidence" value="ECO:0007669"/>
    <property type="project" value="TreeGrafter"/>
</dbReference>
<dbReference type="InterPro" id="IPR015424">
    <property type="entry name" value="PyrdxlP-dep_Trfase"/>
</dbReference>
<dbReference type="InterPro" id="IPR015421">
    <property type="entry name" value="PyrdxlP-dep_Trfase_major"/>
</dbReference>
<sequence length="481" mass="53215">MKMEKLLNELSSESRPAYSVNSDVEIDVQIPENLKRSSGLDLPSITENDLSRHFTNLSRKNYALSTSFYPLGSCTMKYNPLINERVAKNEAFNFIHPYQPAKSMQGVLKIMYELEKDLCEISGMDCFSLQQAAGAHGEFTGLLIIAKYFKSIKQKRTKIIVPDTAHGTNPASAAFAGFGIVSLKSESNGSILPEKLKEFLTPDIAAVMLTIPNTLGAFEKNISEISRIVHENGSLLYYDGANLNAIMGIVRPGDMGFDVMHINLHKTFSTPHGGGGPGSGPVGVKEFLEPFLPVPKIESSSKSKFVLNYKKPKSIGKLKAFFGNLPVILKAYAYIKSLGAEGLKNASEWAVLNANYMLARFKDKIDVPAGSRCMHEFVLSPKSLFKNNVRTLDVAKRLLDYGYYAPTVYFPLIVEEAVMIEPTETESKETMDAFVDTFIKIISEEAAQDPQKLKDAPFNTSVGRLNEVEAARNPVLKWKKA</sequence>
<dbReference type="Pfam" id="PF02347">
    <property type="entry name" value="GDC-P"/>
    <property type="match status" value="1"/>
</dbReference>
<keyword evidence="4 6" id="KW-0560">Oxidoreductase</keyword>
<evidence type="ECO:0000256" key="5">
    <source>
        <dbReference type="ARBA" id="ARBA00049026"/>
    </source>
</evidence>
<dbReference type="AlphaFoldDB" id="A0A1E5IH76"/>
<dbReference type="Gene3D" id="3.90.1150.10">
    <property type="entry name" value="Aspartate Aminotransferase, domain 1"/>
    <property type="match status" value="1"/>
</dbReference>
<comment type="function">
    <text evidence="2 6">The glycine cleavage system catalyzes the degradation of glycine. The P protein binds the alpha-amino group of glycine through its pyridoxal phosphate cofactor; CO(2) is released and the remaining methylamine moiety is then transferred to the lipoamide cofactor of the H protein.</text>
</comment>
<dbReference type="SUPFAM" id="SSF53383">
    <property type="entry name" value="PLP-dependent transferases"/>
    <property type="match status" value="1"/>
</dbReference>
<evidence type="ECO:0000256" key="4">
    <source>
        <dbReference type="ARBA" id="ARBA00023002"/>
    </source>
</evidence>
<comment type="catalytic activity">
    <reaction evidence="5 6">
        <text>N(6)-[(R)-lipoyl]-L-lysyl-[glycine-cleavage complex H protein] + glycine + H(+) = N(6)-[(R)-S(8)-aminomethyldihydrolipoyl]-L-lysyl-[glycine-cleavage complex H protein] + CO2</text>
        <dbReference type="Rhea" id="RHEA:24304"/>
        <dbReference type="Rhea" id="RHEA-COMP:10494"/>
        <dbReference type="Rhea" id="RHEA-COMP:10495"/>
        <dbReference type="ChEBI" id="CHEBI:15378"/>
        <dbReference type="ChEBI" id="CHEBI:16526"/>
        <dbReference type="ChEBI" id="CHEBI:57305"/>
        <dbReference type="ChEBI" id="CHEBI:83099"/>
        <dbReference type="ChEBI" id="CHEBI:83143"/>
        <dbReference type="EC" id="1.4.4.2"/>
    </reaction>
</comment>
<dbReference type="GO" id="GO:0016594">
    <property type="term" value="F:glycine binding"/>
    <property type="evidence" value="ECO:0007669"/>
    <property type="project" value="TreeGrafter"/>
</dbReference>
<dbReference type="InterPro" id="IPR049316">
    <property type="entry name" value="GDC-P_C"/>
</dbReference>
<comment type="caution">
    <text evidence="9">The sequence shown here is derived from an EMBL/GenBank/DDBJ whole genome shotgun (WGS) entry which is preliminary data.</text>
</comment>
<reference evidence="9 10" key="1">
    <citation type="submission" date="2015-11" db="EMBL/GenBank/DDBJ databases">
        <title>Evidence for parallel genomic evolution in an endosymbiosis of termite gut flagellates.</title>
        <authorList>
            <person name="Zheng H."/>
        </authorList>
    </citation>
    <scope>NUCLEOTIDE SEQUENCE [LARGE SCALE GENOMIC DNA]</scope>
    <source>
        <strain evidence="9 10">CET450</strain>
    </source>
</reference>